<proteinExistence type="predicted"/>
<dbReference type="AlphaFoldDB" id="A0A448XF85"/>
<gene>
    <name evidence="1" type="ORF">PXEA_LOCUS28800</name>
</gene>
<dbReference type="Proteomes" id="UP000784294">
    <property type="component" value="Unassembled WGS sequence"/>
</dbReference>
<comment type="caution">
    <text evidence="1">The sequence shown here is derived from an EMBL/GenBank/DDBJ whole genome shotgun (WGS) entry which is preliminary data.</text>
</comment>
<organism evidence="1 2">
    <name type="scientific">Protopolystoma xenopodis</name>
    <dbReference type="NCBI Taxonomy" id="117903"/>
    <lineage>
        <taxon>Eukaryota</taxon>
        <taxon>Metazoa</taxon>
        <taxon>Spiralia</taxon>
        <taxon>Lophotrochozoa</taxon>
        <taxon>Platyhelminthes</taxon>
        <taxon>Monogenea</taxon>
        <taxon>Polyopisthocotylea</taxon>
        <taxon>Polystomatidea</taxon>
        <taxon>Polystomatidae</taxon>
        <taxon>Protopolystoma</taxon>
    </lineage>
</organism>
<evidence type="ECO:0000313" key="2">
    <source>
        <dbReference type="Proteomes" id="UP000784294"/>
    </source>
</evidence>
<sequence length="90" mass="10128">MSRHVSRLPSKLSRCISEGGSAQVFWRGRTTRTKENELQCSGKFTRVKPSPHFVKWNESQPNNDPAEPISFKTLCPATGTLVCPEYAMET</sequence>
<keyword evidence="2" id="KW-1185">Reference proteome</keyword>
<name>A0A448XF85_9PLAT</name>
<dbReference type="EMBL" id="CAAALY010249651">
    <property type="protein sequence ID" value="VEL35360.1"/>
    <property type="molecule type" value="Genomic_DNA"/>
</dbReference>
<protein>
    <submittedName>
        <fullName evidence="1">Uncharacterized protein</fullName>
    </submittedName>
</protein>
<accession>A0A448XF85</accession>
<evidence type="ECO:0000313" key="1">
    <source>
        <dbReference type="EMBL" id="VEL35360.1"/>
    </source>
</evidence>
<reference evidence="1" key="1">
    <citation type="submission" date="2018-11" db="EMBL/GenBank/DDBJ databases">
        <authorList>
            <consortium name="Pathogen Informatics"/>
        </authorList>
    </citation>
    <scope>NUCLEOTIDE SEQUENCE</scope>
</reference>